<name>A0A9Q1CJH7_HOLLE</name>
<evidence type="ECO:0000256" key="2">
    <source>
        <dbReference type="ARBA" id="ARBA00022692"/>
    </source>
</evidence>
<feature type="transmembrane region" description="Helical" evidence="5">
    <location>
        <begin position="67"/>
        <end position="95"/>
    </location>
</feature>
<keyword evidence="4 5" id="KW-0472">Membrane</keyword>
<sequence length="173" mass="18616">MGVKYHALRSHEYESTEINEDDLSGNRVVLPKILGLIPSISFIFGLIVGTGIFVTPTGVLRGSSGSVGISLIVWVLGAFLSATGAMCLTELTLYFRQSGGNYVFLRSAYGPIVGFLQVWITFFVFSTCSSAIQSIVIVNFLLTPLIGSCSSVPEVGVKLGASCVFRKYTHVCF</sequence>
<evidence type="ECO:0000313" key="6">
    <source>
        <dbReference type="EMBL" id="KAJ8046086.1"/>
    </source>
</evidence>
<dbReference type="Proteomes" id="UP001152320">
    <property type="component" value="Chromosome 3"/>
</dbReference>
<evidence type="ECO:0000256" key="5">
    <source>
        <dbReference type="SAM" id="Phobius"/>
    </source>
</evidence>
<evidence type="ECO:0000256" key="4">
    <source>
        <dbReference type="ARBA" id="ARBA00023136"/>
    </source>
</evidence>
<evidence type="ECO:0000256" key="3">
    <source>
        <dbReference type="ARBA" id="ARBA00022989"/>
    </source>
</evidence>
<dbReference type="GO" id="GO:0015179">
    <property type="term" value="F:L-amino acid transmembrane transporter activity"/>
    <property type="evidence" value="ECO:0007669"/>
    <property type="project" value="TreeGrafter"/>
</dbReference>
<reference evidence="6" key="1">
    <citation type="submission" date="2021-10" db="EMBL/GenBank/DDBJ databases">
        <title>Tropical sea cucumber genome reveals ecological adaptation and Cuvierian tubules defense mechanism.</title>
        <authorList>
            <person name="Chen T."/>
        </authorList>
    </citation>
    <scope>NUCLEOTIDE SEQUENCE</scope>
    <source>
        <strain evidence="6">Nanhai2018</strain>
        <tissue evidence="6">Muscle</tissue>
    </source>
</reference>
<dbReference type="InterPro" id="IPR050598">
    <property type="entry name" value="AminoAcid_Transporter"/>
</dbReference>
<dbReference type="InterPro" id="IPR002293">
    <property type="entry name" value="AA/rel_permease1"/>
</dbReference>
<comment type="caution">
    <text evidence="6">The sequence shown here is derived from an EMBL/GenBank/DDBJ whole genome shotgun (WGS) entry which is preliminary data.</text>
</comment>
<comment type="subcellular location">
    <subcellularLocation>
        <location evidence="1">Membrane</location>
        <topology evidence="1">Multi-pass membrane protein</topology>
    </subcellularLocation>
</comment>
<gene>
    <name evidence="6" type="ORF">HOLleu_09261</name>
</gene>
<evidence type="ECO:0000313" key="7">
    <source>
        <dbReference type="Proteomes" id="UP001152320"/>
    </source>
</evidence>
<dbReference type="AlphaFoldDB" id="A0A9Q1CJH7"/>
<keyword evidence="2 5" id="KW-0812">Transmembrane</keyword>
<proteinExistence type="predicted"/>
<protein>
    <submittedName>
        <fullName evidence="6">Large neutral amino acids transporter small subunit 2</fullName>
    </submittedName>
</protein>
<accession>A0A9Q1CJH7</accession>
<feature type="transmembrane region" description="Helical" evidence="5">
    <location>
        <begin position="33"/>
        <end position="55"/>
    </location>
</feature>
<dbReference type="PANTHER" id="PTHR11785:SF375">
    <property type="entry name" value="AMINO ACID TRANSPORTER"/>
    <property type="match status" value="1"/>
</dbReference>
<dbReference type="GO" id="GO:0016020">
    <property type="term" value="C:membrane"/>
    <property type="evidence" value="ECO:0007669"/>
    <property type="project" value="UniProtKB-SubCell"/>
</dbReference>
<organism evidence="6 7">
    <name type="scientific">Holothuria leucospilota</name>
    <name type="common">Black long sea cucumber</name>
    <name type="synonym">Mertensiothuria leucospilota</name>
    <dbReference type="NCBI Taxonomy" id="206669"/>
    <lineage>
        <taxon>Eukaryota</taxon>
        <taxon>Metazoa</taxon>
        <taxon>Echinodermata</taxon>
        <taxon>Eleutherozoa</taxon>
        <taxon>Echinozoa</taxon>
        <taxon>Holothuroidea</taxon>
        <taxon>Aspidochirotacea</taxon>
        <taxon>Aspidochirotida</taxon>
        <taxon>Holothuriidae</taxon>
        <taxon>Holothuria</taxon>
    </lineage>
</organism>
<dbReference type="EMBL" id="JAIZAY010000003">
    <property type="protein sequence ID" value="KAJ8046086.1"/>
    <property type="molecule type" value="Genomic_DNA"/>
</dbReference>
<dbReference type="OrthoDB" id="10062876at2759"/>
<keyword evidence="7" id="KW-1185">Reference proteome</keyword>
<dbReference type="Gene3D" id="1.20.1740.10">
    <property type="entry name" value="Amino acid/polyamine transporter I"/>
    <property type="match status" value="1"/>
</dbReference>
<dbReference type="PANTHER" id="PTHR11785">
    <property type="entry name" value="AMINO ACID TRANSPORTER"/>
    <property type="match status" value="1"/>
</dbReference>
<dbReference type="Pfam" id="PF13520">
    <property type="entry name" value="AA_permease_2"/>
    <property type="match status" value="1"/>
</dbReference>
<evidence type="ECO:0000256" key="1">
    <source>
        <dbReference type="ARBA" id="ARBA00004141"/>
    </source>
</evidence>
<keyword evidence="3 5" id="KW-1133">Transmembrane helix</keyword>